<dbReference type="Proteomes" id="UP000805649">
    <property type="component" value="Unassembled WGS sequence"/>
</dbReference>
<organism evidence="1 2">
    <name type="scientific">Colletotrichum truncatum</name>
    <name type="common">Anthracnose fungus</name>
    <name type="synonym">Colletotrichum capsici</name>
    <dbReference type="NCBI Taxonomy" id="5467"/>
    <lineage>
        <taxon>Eukaryota</taxon>
        <taxon>Fungi</taxon>
        <taxon>Dikarya</taxon>
        <taxon>Ascomycota</taxon>
        <taxon>Pezizomycotina</taxon>
        <taxon>Sordariomycetes</taxon>
        <taxon>Hypocreomycetidae</taxon>
        <taxon>Glomerellales</taxon>
        <taxon>Glomerellaceae</taxon>
        <taxon>Colletotrichum</taxon>
        <taxon>Colletotrichum truncatum species complex</taxon>
    </lineage>
</organism>
<reference evidence="1 2" key="1">
    <citation type="journal article" date="2020" name="Phytopathology">
        <title>Genome Sequence Resources of Colletotrichum truncatum, C. plurivorum, C. musicola, and C. sojae: Four Species Pathogenic to Soybean (Glycine max).</title>
        <authorList>
            <person name="Rogerio F."/>
            <person name="Boufleur T.R."/>
            <person name="Ciampi-Guillardi M."/>
            <person name="Sukno S.A."/>
            <person name="Thon M.R."/>
            <person name="Massola Junior N.S."/>
            <person name="Baroncelli R."/>
        </authorList>
    </citation>
    <scope>NUCLEOTIDE SEQUENCE [LARGE SCALE GENOMIC DNA]</scope>
    <source>
        <strain evidence="1 2">CMES1059</strain>
    </source>
</reference>
<accession>A0ACC3Z3F3</accession>
<gene>
    <name evidence="1" type="ORF">CTRU02_205219</name>
</gene>
<proteinExistence type="predicted"/>
<evidence type="ECO:0000313" key="1">
    <source>
        <dbReference type="EMBL" id="KAL0938609.1"/>
    </source>
</evidence>
<dbReference type="EMBL" id="VUJX02000003">
    <property type="protein sequence ID" value="KAL0938609.1"/>
    <property type="molecule type" value="Genomic_DNA"/>
</dbReference>
<sequence length="218" mass="24766">MDQTHQSFTWAELAPGVWQRDIDEIETFWAQAARAYDNQGRQPFVIVGHLSLKIDTSAALLRSHISSALRKAWRRIRHDHPSIASQVEYDFHTERFTRTYQTARDELEKESWLNATFIEMEDGQSGVEYANSDLPAPDMPTMVILTPHSDDGVFEYRDIIFRAPHDTIDGIGTLLLLNNFLRHASDALEQGNDYVLPSLNGTEVQNLSPPYRVAAAVP</sequence>
<protein>
    <submittedName>
        <fullName evidence="1">Uncharacterized protein</fullName>
    </submittedName>
</protein>
<evidence type="ECO:0000313" key="2">
    <source>
        <dbReference type="Proteomes" id="UP000805649"/>
    </source>
</evidence>
<comment type="caution">
    <text evidence="1">The sequence shown here is derived from an EMBL/GenBank/DDBJ whole genome shotgun (WGS) entry which is preliminary data.</text>
</comment>
<name>A0ACC3Z3F3_COLTU</name>
<keyword evidence="2" id="KW-1185">Reference proteome</keyword>